<feature type="compositionally biased region" description="Basic and acidic residues" evidence="1">
    <location>
        <begin position="410"/>
        <end position="433"/>
    </location>
</feature>
<evidence type="ECO:0000256" key="1">
    <source>
        <dbReference type="SAM" id="MobiDB-lite"/>
    </source>
</evidence>
<gene>
    <name evidence="4" type="ORF">CWN80_10065</name>
</gene>
<dbReference type="PANTHER" id="PTHR46928:SF1">
    <property type="entry name" value="MESENCHYME-SPECIFIC CELL SURFACE GLYCOPROTEIN"/>
    <property type="match status" value="1"/>
</dbReference>
<name>A0A444B2C1_9MICO</name>
<dbReference type="PANTHER" id="PTHR46928">
    <property type="entry name" value="MESENCHYME-SPECIFIC CELL SURFACE GLYCOPROTEIN"/>
    <property type="match status" value="1"/>
</dbReference>
<evidence type="ECO:0000259" key="3">
    <source>
        <dbReference type="Pfam" id="PF22494"/>
    </source>
</evidence>
<feature type="region of interest" description="Disordered" evidence="1">
    <location>
        <begin position="410"/>
        <end position="437"/>
    </location>
</feature>
<protein>
    <submittedName>
        <fullName evidence="4">Alkaline phosphatase</fullName>
    </submittedName>
</protein>
<dbReference type="Proteomes" id="UP000288711">
    <property type="component" value="Unassembled WGS sequence"/>
</dbReference>
<dbReference type="Gene3D" id="2.130.10.10">
    <property type="entry name" value="YVTN repeat-like/Quinoprotein amine dehydrogenase"/>
    <property type="match status" value="1"/>
</dbReference>
<dbReference type="SUPFAM" id="SSF51004">
    <property type="entry name" value="C-terminal (heme d1) domain of cytochrome cd1-nitrite reductase"/>
    <property type="match status" value="1"/>
</dbReference>
<dbReference type="AlphaFoldDB" id="A0A444B2C1"/>
<comment type="caution">
    <text evidence="4">The sequence shown here is derived from an EMBL/GenBank/DDBJ whole genome shotgun (WGS) entry which is preliminary data.</text>
</comment>
<dbReference type="InterPro" id="IPR052956">
    <property type="entry name" value="Mesenchyme-surface_protein"/>
</dbReference>
<evidence type="ECO:0000313" key="5">
    <source>
        <dbReference type="Proteomes" id="UP000288711"/>
    </source>
</evidence>
<keyword evidence="2" id="KW-0732">Signal</keyword>
<organism evidence="4 5">
    <name type="scientific">Janibacter hoylei PVAS-1</name>
    <dbReference type="NCBI Taxonomy" id="1210046"/>
    <lineage>
        <taxon>Bacteria</taxon>
        <taxon>Bacillati</taxon>
        <taxon>Actinomycetota</taxon>
        <taxon>Actinomycetes</taxon>
        <taxon>Micrococcales</taxon>
        <taxon>Intrasporangiaceae</taxon>
        <taxon>Janibacter</taxon>
    </lineage>
</organism>
<dbReference type="OrthoDB" id="1016457at2"/>
<feature type="signal peptide" evidence="2">
    <location>
        <begin position="1"/>
        <end position="32"/>
    </location>
</feature>
<dbReference type="InterPro" id="IPR055188">
    <property type="entry name" value="Choice_anch_I"/>
</dbReference>
<sequence>MHTPVKRPRRAALALALSAALVTPVGVGLATAAPGDDVTLTLLGTFSTGAFDEGASEIVAHDPTTQRAFVVNAKAGTVDVLDISDPTTPTEVGSLDTPGANSVDVHDGLVVVAEQADDKTDAGSVSFFDAETLEAERTLTVGALPDMVTFTPDGQRVLVANEGEPEGYCDGQVDPVGSISVVDLSGGVADARVRTAGFDAFDGRADELRAAGVRLFGPGATVSQDLEPEYIATSADGATAWVTLQEANAVAIVDVAGATVREIVPLGLKDHSVEGQGIDASDKDDEIAVDTHPVKGMYMPDGAVAYTAPAGGEYVVTANEGDAREYDCFAEEERVKDLDLDPTAFPDAEAIQADESLGRLTVTTTSPRSDEGYTELHSFGGRSVSILGADGSQVWDSGDALEQLVAERDPEHFNSGHDDNDSFDSRSDAKGPEPEGLDIGTIGGSSYAFVGLERDSGIAVVDVTDPTGAEIVGYAKNRDFSGDPEAGTAGDLGPEGVHFIPAVDSPTGEPLLLVGNEVSGTTTIWQVDAPGALPEPTQPTDPTDEPTDPTDEPTDEPTSRPTDDGDDTDEPVRGPVVETDLL</sequence>
<accession>A0A444B2C1</accession>
<proteinExistence type="predicted"/>
<keyword evidence="5" id="KW-1185">Reference proteome</keyword>
<dbReference type="RefSeq" id="WP_128277235.1">
    <property type="nucleotide sequence ID" value="NZ_ALWX01000059.1"/>
</dbReference>
<feature type="domain" description="Choice-of-anchor I" evidence="3">
    <location>
        <begin position="53"/>
        <end position="526"/>
    </location>
</feature>
<dbReference type="Pfam" id="PF22494">
    <property type="entry name" value="choice_anch_I"/>
    <property type="match status" value="1"/>
</dbReference>
<evidence type="ECO:0000256" key="2">
    <source>
        <dbReference type="SAM" id="SignalP"/>
    </source>
</evidence>
<feature type="chain" id="PRO_5019382870" evidence="2">
    <location>
        <begin position="33"/>
        <end position="582"/>
    </location>
</feature>
<feature type="region of interest" description="Disordered" evidence="1">
    <location>
        <begin position="529"/>
        <end position="582"/>
    </location>
</feature>
<dbReference type="NCBIfam" id="NF038117">
    <property type="entry name" value="choice_anch_I"/>
    <property type="match status" value="1"/>
</dbReference>
<feature type="compositionally biased region" description="Acidic residues" evidence="1">
    <location>
        <begin position="542"/>
        <end position="555"/>
    </location>
</feature>
<reference evidence="4 5" key="1">
    <citation type="journal article" date="2009" name="Int. J. Syst. Evol. Microbiol.">
        <title>Janibacter hoylei sp. nov., Bacillus isronensis sp. nov. and Bacillus aryabhattai sp. nov., isolated from cryotubes used for collecting air from the upper atmosphere.</title>
        <authorList>
            <person name="Shivaji S."/>
            <person name="Chaturvedi P."/>
            <person name="Begum Z."/>
            <person name="Pindi P.K."/>
            <person name="Manorama R."/>
            <person name="Padmanaban D.A."/>
            <person name="Shouche Y.S."/>
            <person name="Pawar S."/>
            <person name="Vaishampayan P."/>
            <person name="Dutt C.B."/>
            <person name="Datta G.N."/>
            <person name="Manchanda R.K."/>
            <person name="Rao U.R."/>
            <person name="Bhargava P.M."/>
            <person name="Narlikar J.V."/>
        </authorList>
    </citation>
    <scope>NUCLEOTIDE SEQUENCE [LARGE SCALE GENOMIC DNA]</scope>
    <source>
        <strain evidence="4 5">PVAS-1</strain>
    </source>
</reference>
<evidence type="ECO:0000313" key="4">
    <source>
        <dbReference type="EMBL" id="RWU82517.1"/>
    </source>
</evidence>
<dbReference type="InterPro" id="IPR011048">
    <property type="entry name" value="Haem_d1_sf"/>
</dbReference>
<dbReference type="InterPro" id="IPR015943">
    <property type="entry name" value="WD40/YVTN_repeat-like_dom_sf"/>
</dbReference>
<dbReference type="EMBL" id="PIPF01000010">
    <property type="protein sequence ID" value="RWU82517.1"/>
    <property type="molecule type" value="Genomic_DNA"/>
</dbReference>